<dbReference type="EMBL" id="GGEC01064804">
    <property type="protein sequence ID" value="MBX45288.1"/>
    <property type="molecule type" value="Transcribed_RNA"/>
</dbReference>
<evidence type="ECO:0000313" key="1">
    <source>
        <dbReference type="EMBL" id="MBX45288.1"/>
    </source>
</evidence>
<name>A0A2P2NS14_RHIMU</name>
<accession>A0A2P2NS14</accession>
<dbReference type="AlphaFoldDB" id="A0A2P2NS14"/>
<protein>
    <submittedName>
        <fullName evidence="1">Uncharacterized protein</fullName>
    </submittedName>
</protein>
<proteinExistence type="predicted"/>
<sequence length="17" mass="2118">MLAVVLMWWLNIREIVM</sequence>
<organism evidence="1">
    <name type="scientific">Rhizophora mucronata</name>
    <name type="common">Asiatic mangrove</name>
    <dbReference type="NCBI Taxonomy" id="61149"/>
    <lineage>
        <taxon>Eukaryota</taxon>
        <taxon>Viridiplantae</taxon>
        <taxon>Streptophyta</taxon>
        <taxon>Embryophyta</taxon>
        <taxon>Tracheophyta</taxon>
        <taxon>Spermatophyta</taxon>
        <taxon>Magnoliopsida</taxon>
        <taxon>eudicotyledons</taxon>
        <taxon>Gunneridae</taxon>
        <taxon>Pentapetalae</taxon>
        <taxon>rosids</taxon>
        <taxon>fabids</taxon>
        <taxon>Malpighiales</taxon>
        <taxon>Rhizophoraceae</taxon>
        <taxon>Rhizophora</taxon>
    </lineage>
</organism>
<reference evidence="1" key="1">
    <citation type="submission" date="2018-02" db="EMBL/GenBank/DDBJ databases">
        <title>Rhizophora mucronata_Transcriptome.</title>
        <authorList>
            <person name="Meera S.P."/>
            <person name="Sreeshan A."/>
            <person name="Augustine A."/>
        </authorList>
    </citation>
    <scope>NUCLEOTIDE SEQUENCE</scope>
    <source>
        <tissue evidence="1">Leaf</tissue>
    </source>
</reference>